<dbReference type="RefSeq" id="WP_254920241.1">
    <property type="nucleotide sequence ID" value="NZ_FXYG01000006.1"/>
</dbReference>
<evidence type="ECO:0008006" key="3">
    <source>
        <dbReference type="Google" id="ProtNLM"/>
    </source>
</evidence>
<dbReference type="Pfam" id="PF11162">
    <property type="entry name" value="DUF2946"/>
    <property type="match status" value="1"/>
</dbReference>
<organism evidence="1 2">
    <name type="scientific">Ruegeria arenilitoris</name>
    <dbReference type="NCBI Taxonomy" id="1173585"/>
    <lineage>
        <taxon>Bacteria</taxon>
        <taxon>Pseudomonadati</taxon>
        <taxon>Pseudomonadota</taxon>
        <taxon>Alphaproteobacteria</taxon>
        <taxon>Rhodobacterales</taxon>
        <taxon>Roseobacteraceae</taxon>
        <taxon>Ruegeria</taxon>
    </lineage>
</organism>
<keyword evidence="2" id="KW-1185">Reference proteome</keyword>
<dbReference type="Proteomes" id="UP000202485">
    <property type="component" value="Unassembled WGS sequence"/>
</dbReference>
<dbReference type="EMBL" id="FXYG01000006">
    <property type="protein sequence ID" value="SMX49497.1"/>
    <property type="molecule type" value="Genomic_DNA"/>
</dbReference>
<dbReference type="InterPro" id="IPR021333">
    <property type="entry name" value="DUF2946"/>
</dbReference>
<proteinExistence type="predicted"/>
<dbReference type="AlphaFoldDB" id="A0A238L3D9"/>
<evidence type="ECO:0000313" key="1">
    <source>
        <dbReference type="EMBL" id="SMX49497.1"/>
    </source>
</evidence>
<accession>A0A238L3D9</accession>
<protein>
    <recommendedName>
        <fullName evidence="3">DUF2946 domain-containing protein</fullName>
    </recommendedName>
</protein>
<sequence>MMLLMRVISVLTLVAVMVAGAIPMGWMPTRNSDGAILMVICTGDGPVERWIDPGEDAPDHDETDERSACPYGRMVLAGQLPQVSAVLPADWPIAARWAHVDFTHRSAGFHARYDARGPPHLS</sequence>
<evidence type="ECO:0000313" key="2">
    <source>
        <dbReference type="Proteomes" id="UP000202485"/>
    </source>
</evidence>
<name>A0A238L3D9_9RHOB</name>
<gene>
    <name evidence="1" type="ORF">RUA8715_03775</name>
</gene>
<reference evidence="2" key="1">
    <citation type="submission" date="2017-05" db="EMBL/GenBank/DDBJ databases">
        <authorList>
            <person name="Rodrigo-Torres L."/>
            <person name="Arahal R. D."/>
            <person name="Lucena T."/>
        </authorList>
    </citation>
    <scope>NUCLEOTIDE SEQUENCE [LARGE SCALE GENOMIC DNA]</scope>
    <source>
        <strain evidence="2">CECT 8715</strain>
    </source>
</reference>